<dbReference type="EMBL" id="CP119071">
    <property type="protein sequence ID" value="WEL39760.1"/>
    <property type="molecule type" value="Genomic_DNA"/>
</dbReference>
<evidence type="ECO:0000313" key="8">
    <source>
        <dbReference type="Proteomes" id="UP001217963"/>
    </source>
</evidence>
<feature type="transmembrane region" description="Helical" evidence="2">
    <location>
        <begin position="100"/>
        <end position="122"/>
    </location>
</feature>
<feature type="transmembrane region" description="Helical" evidence="2">
    <location>
        <begin position="194"/>
        <end position="213"/>
    </location>
</feature>
<evidence type="ECO:0000313" key="6">
    <source>
        <dbReference type="EMBL" id="WEL39760.1"/>
    </source>
</evidence>
<dbReference type="Proteomes" id="UP001217963">
    <property type="component" value="Chromosome IX"/>
</dbReference>
<dbReference type="EMBL" id="CP119070">
    <property type="protein sequence ID" value="WEL39552.1"/>
    <property type="molecule type" value="Genomic_DNA"/>
</dbReference>
<evidence type="ECO:0000313" key="3">
    <source>
        <dbReference type="EMBL" id="WEL38937.1"/>
    </source>
</evidence>
<keyword evidence="2" id="KW-0812">Transmembrane</keyword>
<keyword evidence="2" id="KW-1133">Transmembrane helix</keyword>
<dbReference type="Proteomes" id="UP001217963">
    <property type="component" value="Chromosome VIII"/>
</dbReference>
<keyword evidence="2" id="KW-0472">Membrane</keyword>
<evidence type="ECO:0000313" key="5">
    <source>
        <dbReference type="EMBL" id="WEL39552.1"/>
    </source>
</evidence>
<dbReference type="EMBL" id="CP119072">
    <property type="protein sequence ID" value="WEL39776.1"/>
    <property type="molecule type" value="Genomic_DNA"/>
</dbReference>
<dbReference type="Proteomes" id="UP001217963">
    <property type="component" value="Chromosome XI"/>
</dbReference>
<evidence type="ECO:0000256" key="2">
    <source>
        <dbReference type="SAM" id="Phobius"/>
    </source>
</evidence>
<dbReference type="EMBL" id="CP119068">
    <property type="protein sequence ID" value="WEL38937.1"/>
    <property type="molecule type" value="Genomic_DNA"/>
</dbReference>
<evidence type="ECO:0000256" key="1">
    <source>
        <dbReference type="ARBA" id="ARBA00010346"/>
    </source>
</evidence>
<dbReference type="Proteomes" id="UP001217963">
    <property type="component" value="Chromosome X"/>
</dbReference>
<feature type="transmembrane region" description="Helical" evidence="2">
    <location>
        <begin position="29"/>
        <end position="49"/>
    </location>
</feature>
<sequence>MNVNINVPVLHPADKHIKEHRAELNWKDIIQICAAPISMVFPIITYLLLDEDTVRYNILLKLAIVLPPFLYSGVHCLIMFNNNRTEQSKPPSTPRPPLVFLLNTLLLLFSIISLISIIAFPIDEWGKDYTIFLSIILPSFFVSSTYLLSTSCTLTRSSFQYTATNTIDILLDLLILLSILASIAAGIALDINIWAWTFCFIILPAILIFIRSWREKYLPSAKYEGSVVASRVAIPLIIFLISIVIYSLLTHLLLLIFKEKLKSPEYY</sequence>
<accession>A0ABY8CKH4</accession>
<organism evidence="4 8">
    <name type="scientific">Encephalitozoon hellem</name>
    <name type="common">Microsporidian parasite</name>
    <dbReference type="NCBI Taxonomy" id="27973"/>
    <lineage>
        <taxon>Eukaryota</taxon>
        <taxon>Fungi</taxon>
        <taxon>Fungi incertae sedis</taxon>
        <taxon>Microsporidia</taxon>
        <taxon>Unikaryonidae</taxon>
        <taxon>Encephalitozoon</taxon>
    </lineage>
</organism>
<feature type="transmembrane region" description="Helical" evidence="2">
    <location>
        <begin position="233"/>
        <end position="257"/>
    </location>
</feature>
<feature type="transmembrane region" description="Helical" evidence="2">
    <location>
        <begin position="58"/>
        <end position="80"/>
    </location>
</feature>
<feature type="transmembrane region" description="Helical" evidence="2">
    <location>
        <begin position="169"/>
        <end position="189"/>
    </location>
</feature>
<proteinExistence type="inferred from homology"/>
<gene>
    <name evidence="3" type="ORF">PFJ87_07g00100</name>
    <name evidence="4" type="ORF">PFJ87_08g02360</name>
    <name evidence="5" type="ORF">PFJ87_09g01830</name>
    <name evidence="6" type="ORF">PFJ87_10g02110</name>
    <name evidence="7" type="ORF">PFJ87_11g00110</name>
</gene>
<keyword evidence="8" id="KW-1185">Reference proteome</keyword>
<reference evidence="4 8" key="1">
    <citation type="submission" date="2023-02" db="EMBL/GenBank/DDBJ databases">
        <title>Encephalitozoon hellem ATCC 50451 complete genome.</title>
        <authorList>
            <person name="Mascarenhas dos Santos A.C."/>
            <person name="Julian A.T."/>
            <person name="Pombert J.-F."/>
        </authorList>
    </citation>
    <scope>NUCLEOTIDE SEQUENCE [LARGE SCALE GENOMIC DNA]</scope>
    <source>
        <strain evidence="4 8">ATCC 50451</strain>
    </source>
</reference>
<dbReference type="EMBL" id="CP119069">
    <property type="protein sequence ID" value="WEL39368.1"/>
    <property type="molecule type" value="Genomic_DNA"/>
</dbReference>
<dbReference type="Pfam" id="PF09591">
    <property type="entry name" value="DUF2463"/>
    <property type="match status" value="1"/>
</dbReference>
<dbReference type="Proteomes" id="UP001217963">
    <property type="component" value="Chromosome VII"/>
</dbReference>
<evidence type="ECO:0000313" key="7">
    <source>
        <dbReference type="EMBL" id="WEL39776.1"/>
    </source>
</evidence>
<comment type="similarity">
    <text evidence="1">Belongs to the UPF0328 family.</text>
</comment>
<name>A0ABY8CKH4_ENCHE</name>
<protein>
    <submittedName>
        <fullName evidence="4">DUF2463 domain-containing protein</fullName>
    </submittedName>
</protein>
<feature type="transmembrane region" description="Helical" evidence="2">
    <location>
        <begin position="129"/>
        <end position="149"/>
    </location>
</feature>
<dbReference type="InterPro" id="IPR019081">
    <property type="entry name" value="UPF0328"/>
</dbReference>
<evidence type="ECO:0000313" key="4">
    <source>
        <dbReference type="EMBL" id="WEL39368.1"/>
    </source>
</evidence>